<name>A0A7W6H9A3_9HYPH</name>
<dbReference type="InterPro" id="IPR011042">
    <property type="entry name" value="6-blade_b-propeller_TolB-like"/>
</dbReference>
<sequence>MTVDPERLCPLDAARCEIAEGTTYDAHADVAWWFDIPAWRLFEHRFVTGETIVHDLPFYASALARIDGERQLLATEAGLRDIGLPTGQVTCPPFVGKDASTLLVTTSFAGYDGNRRKAEPDAGATFLGNVGAASRFDPDVLIA</sequence>
<protein>
    <submittedName>
        <fullName evidence="3">Sugar lactone lactonase YvrE</fullName>
    </submittedName>
</protein>
<evidence type="ECO:0000259" key="2">
    <source>
        <dbReference type="Pfam" id="PF08450"/>
    </source>
</evidence>
<dbReference type="Pfam" id="PF08450">
    <property type="entry name" value="SGL"/>
    <property type="match status" value="1"/>
</dbReference>
<evidence type="ECO:0000313" key="4">
    <source>
        <dbReference type="Proteomes" id="UP000542776"/>
    </source>
</evidence>
<comment type="similarity">
    <text evidence="1">Belongs to the SMP-30/CGR1 family.</text>
</comment>
<dbReference type="GO" id="GO:0005509">
    <property type="term" value="F:calcium ion binding"/>
    <property type="evidence" value="ECO:0007669"/>
    <property type="project" value="TreeGrafter"/>
</dbReference>
<gene>
    <name evidence="3" type="ORF">GGR04_004743</name>
</gene>
<dbReference type="GO" id="GO:0019853">
    <property type="term" value="P:L-ascorbic acid biosynthetic process"/>
    <property type="evidence" value="ECO:0007669"/>
    <property type="project" value="TreeGrafter"/>
</dbReference>
<evidence type="ECO:0000313" key="3">
    <source>
        <dbReference type="EMBL" id="MBB4000862.1"/>
    </source>
</evidence>
<dbReference type="AlphaFoldDB" id="A0A7W6H9A3"/>
<dbReference type="GO" id="GO:0004341">
    <property type="term" value="F:gluconolactonase activity"/>
    <property type="evidence" value="ECO:0007669"/>
    <property type="project" value="TreeGrafter"/>
</dbReference>
<dbReference type="PANTHER" id="PTHR10907:SF47">
    <property type="entry name" value="REGUCALCIN"/>
    <property type="match status" value="1"/>
</dbReference>
<dbReference type="Proteomes" id="UP000542776">
    <property type="component" value="Unassembled WGS sequence"/>
</dbReference>
<dbReference type="RefSeq" id="WP_183202930.1">
    <property type="nucleotide sequence ID" value="NZ_JACIEK010000035.1"/>
</dbReference>
<feature type="domain" description="SMP-30/Gluconolactonase/LRE-like region" evidence="2">
    <location>
        <begin position="19"/>
        <end position="79"/>
    </location>
</feature>
<reference evidence="3 4" key="1">
    <citation type="submission" date="2020-08" db="EMBL/GenBank/DDBJ databases">
        <title>Genomic Encyclopedia of Type Strains, Phase IV (KMG-IV): sequencing the most valuable type-strain genomes for metagenomic binning, comparative biology and taxonomic classification.</title>
        <authorList>
            <person name="Goeker M."/>
        </authorList>
    </citation>
    <scope>NUCLEOTIDE SEQUENCE [LARGE SCALE GENOMIC DNA]</scope>
    <source>
        <strain evidence="3 4">DSM 102238</strain>
    </source>
</reference>
<dbReference type="InterPro" id="IPR013658">
    <property type="entry name" value="SGL"/>
</dbReference>
<dbReference type="EMBL" id="JACIEK010000035">
    <property type="protein sequence ID" value="MBB4000862.1"/>
    <property type="molecule type" value="Genomic_DNA"/>
</dbReference>
<comment type="caution">
    <text evidence="3">The sequence shown here is derived from an EMBL/GenBank/DDBJ whole genome shotgun (WGS) entry which is preliminary data.</text>
</comment>
<organism evidence="3 4">
    <name type="scientific">Aureimonas pseudogalii</name>
    <dbReference type="NCBI Taxonomy" id="1744844"/>
    <lineage>
        <taxon>Bacteria</taxon>
        <taxon>Pseudomonadati</taxon>
        <taxon>Pseudomonadota</taxon>
        <taxon>Alphaproteobacteria</taxon>
        <taxon>Hyphomicrobiales</taxon>
        <taxon>Aurantimonadaceae</taxon>
        <taxon>Aureimonas</taxon>
    </lineage>
</organism>
<dbReference type="SUPFAM" id="SSF63829">
    <property type="entry name" value="Calcium-dependent phosphotriesterase"/>
    <property type="match status" value="1"/>
</dbReference>
<dbReference type="Gene3D" id="2.120.10.30">
    <property type="entry name" value="TolB, C-terminal domain"/>
    <property type="match status" value="2"/>
</dbReference>
<accession>A0A7W6H9A3</accession>
<evidence type="ECO:0000256" key="1">
    <source>
        <dbReference type="ARBA" id="ARBA00008853"/>
    </source>
</evidence>
<keyword evidence="4" id="KW-1185">Reference proteome</keyword>
<dbReference type="PANTHER" id="PTHR10907">
    <property type="entry name" value="REGUCALCIN"/>
    <property type="match status" value="1"/>
</dbReference>
<proteinExistence type="inferred from homology"/>